<dbReference type="InterPro" id="IPR011989">
    <property type="entry name" value="ARM-like"/>
</dbReference>
<comment type="caution">
    <text evidence="4">The sequence shown here is derived from an EMBL/GenBank/DDBJ whole genome shotgun (WGS) entry which is preliminary data.</text>
</comment>
<evidence type="ECO:0000256" key="1">
    <source>
        <dbReference type="PROSITE-ProRule" id="PRU00259"/>
    </source>
</evidence>
<protein>
    <submittedName>
        <fullName evidence="4">Kinesin-associated protein 3</fullName>
    </submittedName>
</protein>
<dbReference type="PROSITE" id="PS50176">
    <property type="entry name" value="ARM_REPEAT"/>
    <property type="match status" value="1"/>
</dbReference>
<organism evidence="4 5">
    <name type="scientific">Amphibalanus amphitrite</name>
    <name type="common">Striped barnacle</name>
    <name type="synonym">Balanus amphitrite</name>
    <dbReference type="NCBI Taxonomy" id="1232801"/>
    <lineage>
        <taxon>Eukaryota</taxon>
        <taxon>Metazoa</taxon>
        <taxon>Ecdysozoa</taxon>
        <taxon>Arthropoda</taxon>
        <taxon>Crustacea</taxon>
        <taxon>Multicrustacea</taxon>
        <taxon>Cirripedia</taxon>
        <taxon>Thoracica</taxon>
        <taxon>Thoracicalcarea</taxon>
        <taxon>Balanomorpha</taxon>
        <taxon>Balanoidea</taxon>
        <taxon>Balanidae</taxon>
        <taxon>Amphibalaninae</taxon>
        <taxon>Amphibalanus</taxon>
    </lineage>
</organism>
<dbReference type="InterPro" id="IPR000225">
    <property type="entry name" value="Armadillo"/>
</dbReference>
<dbReference type="Pfam" id="PF05804">
    <property type="entry name" value="KAP"/>
    <property type="match status" value="1"/>
</dbReference>
<evidence type="ECO:0000313" key="4">
    <source>
        <dbReference type="EMBL" id="KAF0289665.1"/>
    </source>
</evidence>
<evidence type="ECO:0000256" key="3">
    <source>
        <dbReference type="SAM" id="Phobius"/>
    </source>
</evidence>
<sequence>MQSEDAKYLKKRVKTGSIDVHPTEKALLVNYELEATILGELGDPMLGDKKECQKIIRLTSLSAETNVAQLAREVMARCQLIPPSRQPELEQAIFYLQHRRPPRGGEARQQSAVQGPSRPDSAASSPEPAELAQLTDVDSYVELLYEELSEKERGAQLLLQLARNPDNLDELVNNEAMIGALSRTLREEWKKSTALATSIVYIFFCMSTFSQFHGIIVKQKMGSLCMDIVDHELKRYAQWREDLARRKRAASEAEFQQARVTLVRLVKKQNQLLRVCLYLLLNLAEDVKTEEKMRRRGVVPLLCRCLDRDSADLLLLVVTFLKKLSVYVENKDDMLDLSVCERLSPLVPHDNADLLNVTIRLLLNLSFDAKHRAQMVNVGLLPKLVNLIPSPRQRSAAIAVLYHLSMDDKVKSMFAYTDCIPICMKLVLEWPEPKVGLELMALCINLTANKRNAELVCEGDGLPLLVARAFQHQDPLVMKMVRNISQHEGQTKVLFLEFLGEFAESLHSCSEEEFVVETVGVLGNLSIPDLDFDRLFRQFRLVDWMKSKLTSGSCEDDLLLEVVVLMGTACADEACSLLLAEAGLLPPLVDLLNAKQEDDEMVLQIIYVFHQLTAHPSTRQLIIRDTHAPAYLVDLLHDKNAQIRRVCDATLDLIAEADPAWATRIRLEKFRWHNSQWLDMVETQPAEEVAAYDTDGEPFLHERDVLYQSDTSSEVLLDDDSSTHVSPADRPKPTPTDKVQLPSTTSHPNRQADGPLESLIPNGFQLKWTCHFGESPKIEEILQNASTELVKMGADLATEKVAALQVEIDHLQELVQSKLPEDSRPALRSVMEKDRTETARKMSTVKEKKLRRLQDKRPSREEATAHPSVEAEENVPETHANTRGKSSGIFNLSSRELTAAEESVLKKGLNFVPSRKQPLALVISELKEWERLMRLQEYWASNVQGNPKVHKEGNPLRLIVDGRNHATERLAEMAEQELQQHVEGLDSYVRDTGDFLQKLKQLPQPI</sequence>
<feature type="region of interest" description="Disordered" evidence="2">
    <location>
        <begin position="715"/>
        <end position="758"/>
    </location>
</feature>
<dbReference type="EMBL" id="VIIS01002015">
    <property type="protein sequence ID" value="KAF0289665.1"/>
    <property type="molecule type" value="Genomic_DNA"/>
</dbReference>
<dbReference type="PANTHER" id="PTHR15605:SF2">
    <property type="entry name" value="KINESIN-ASSOCIATED PROTEIN 3"/>
    <property type="match status" value="1"/>
</dbReference>
<dbReference type="GO" id="GO:0019894">
    <property type="term" value="F:kinesin binding"/>
    <property type="evidence" value="ECO:0007669"/>
    <property type="project" value="InterPro"/>
</dbReference>
<feature type="compositionally biased region" description="Basic and acidic residues" evidence="2">
    <location>
        <begin position="831"/>
        <end position="864"/>
    </location>
</feature>
<feature type="repeat" description="ARM" evidence="1">
    <location>
        <begin position="583"/>
        <end position="624"/>
    </location>
</feature>
<dbReference type="Proteomes" id="UP000440578">
    <property type="component" value="Unassembled WGS sequence"/>
</dbReference>
<dbReference type="EMBL" id="VIIS01002015">
    <property type="protein sequence ID" value="KAF0289666.1"/>
    <property type="molecule type" value="Genomic_DNA"/>
</dbReference>
<keyword evidence="3" id="KW-0472">Membrane</keyword>
<evidence type="ECO:0000256" key="2">
    <source>
        <dbReference type="SAM" id="MobiDB-lite"/>
    </source>
</evidence>
<dbReference type="GO" id="GO:0005930">
    <property type="term" value="C:axoneme"/>
    <property type="evidence" value="ECO:0007669"/>
    <property type="project" value="TreeGrafter"/>
</dbReference>
<feature type="region of interest" description="Disordered" evidence="2">
    <location>
        <begin position="101"/>
        <end position="130"/>
    </location>
</feature>
<dbReference type="InterPro" id="IPR016024">
    <property type="entry name" value="ARM-type_fold"/>
</dbReference>
<proteinExistence type="predicted"/>
<name>A0A6A4V7I7_AMPAM</name>
<dbReference type="SMART" id="SM00185">
    <property type="entry name" value="ARM"/>
    <property type="match status" value="6"/>
</dbReference>
<dbReference type="GO" id="GO:0035869">
    <property type="term" value="C:ciliary transition zone"/>
    <property type="evidence" value="ECO:0007669"/>
    <property type="project" value="TreeGrafter"/>
</dbReference>
<feature type="transmembrane region" description="Helical" evidence="3">
    <location>
        <begin position="193"/>
        <end position="216"/>
    </location>
</feature>
<dbReference type="GO" id="GO:0044782">
    <property type="term" value="P:cilium organization"/>
    <property type="evidence" value="ECO:0007669"/>
    <property type="project" value="TreeGrafter"/>
</dbReference>
<feature type="compositionally biased region" description="Low complexity" evidence="2">
    <location>
        <begin position="116"/>
        <end position="130"/>
    </location>
</feature>
<keyword evidence="5" id="KW-1185">Reference proteome</keyword>
<dbReference type="InterPro" id="IPR008658">
    <property type="entry name" value="KAP3"/>
</dbReference>
<dbReference type="GO" id="GO:0007018">
    <property type="term" value="P:microtubule-based movement"/>
    <property type="evidence" value="ECO:0007669"/>
    <property type="project" value="TreeGrafter"/>
</dbReference>
<dbReference type="Gene3D" id="1.25.10.10">
    <property type="entry name" value="Leucine-rich Repeat Variant"/>
    <property type="match status" value="1"/>
</dbReference>
<reference evidence="4 5" key="1">
    <citation type="submission" date="2019-07" db="EMBL/GenBank/DDBJ databases">
        <title>Draft genome assembly of a fouling barnacle, Amphibalanus amphitrite (Darwin, 1854): The first reference genome for Thecostraca.</title>
        <authorList>
            <person name="Kim W."/>
        </authorList>
    </citation>
    <scope>NUCLEOTIDE SEQUENCE [LARGE SCALE GENOMIC DNA]</scope>
    <source>
        <strain evidence="4">SNU_AA5</strain>
        <tissue evidence="4">Soma without cirri and trophi</tissue>
    </source>
</reference>
<gene>
    <name evidence="4" type="primary">KAP115_1</name>
    <name evidence="4" type="ORF">FJT64_012091</name>
</gene>
<keyword evidence="3" id="KW-0812">Transmembrane</keyword>
<keyword evidence="3" id="KW-1133">Transmembrane helix</keyword>
<dbReference type="SUPFAM" id="SSF48371">
    <property type="entry name" value="ARM repeat"/>
    <property type="match status" value="1"/>
</dbReference>
<dbReference type="GO" id="GO:0016939">
    <property type="term" value="C:kinesin II complex"/>
    <property type="evidence" value="ECO:0007669"/>
    <property type="project" value="TreeGrafter"/>
</dbReference>
<feature type="region of interest" description="Disordered" evidence="2">
    <location>
        <begin position="831"/>
        <end position="887"/>
    </location>
</feature>
<dbReference type="OrthoDB" id="10265679at2759"/>
<evidence type="ECO:0000313" key="5">
    <source>
        <dbReference type="Proteomes" id="UP000440578"/>
    </source>
</evidence>
<accession>A0A6A4V7I7</accession>
<dbReference type="PANTHER" id="PTHR15605">
    <property type="entry name" value="KINESIN-ASSOCIATED PROTEINS"/>
    <property type="match status" value="1"/>
</dbReference>
<dbReference type="SMART" id="SM01297">
    <property type="entry name" value="KAP"/>
    <property type="match status" value="1"/>
</dbReference>
<dbReference type="AlphaFoldDB" id="A0A6A4V7I7"/>